<dbReference type="RefSeq" id="XP_022457806.1">
    <property type="nucleotide sequence ID" value="XM_022603979.1"/>
</dbReference>
<dbReference type="Pfam" id="PF08524">
    <property type="entry name" value="rRNA_processing"/>
    <property type="match status" value="1"/>
</dbReference>
<dbReference type="EMBL" id="HG793126">
    <property type="protein sequence ID" value="CDK25795.1"/>
    <property type="molecule type" value="Genomic_DNA"/>
</dbReference>
<protein>
    <recommendedName>
        <fullName evidence="2">rRNA-processing protein FYV7</fullName>
    </recommendedName>
</protein>
<evidence type="ECO:0000313" key="4">
    <source>
        <dbReference type="EMBL" id="CDK25795.1"/>
    </source>
</evidence>
<dbReference type="Proteomes" id="UP000019384">
    <property type="component" value="Unassembled WGS sequence"/>
</dbReference>
<comment type="similarity">
    <text evidence="1">Belongs to the FYV7 family.</text>
</comment>
<gene>
    <name evidence="4" type="ORF">KUCA_T00001765001</name>
</gene>
<dbReference type="AlphaFoldDB" id="W6MUN9"/>
<evidence type="ECO:0000256" key="1">
    <source>
        <dbReference type="ARBA" id="ARBA00006800"/>
    </source>
</evidence>
<evidence type="ECO:0000256" key="3">
    <source>
        <dbReference type="SAM" id="MobiDB-lite"/>
    </source>
</evidence>
<feature type="compositionally biased region" description="Basic and acidic residues" evidence="3">
    <location>
        <begin position="42"/>
        <end position="56"/>
    </location>
</feature>
<feature type="region of interest" description="Disordered" evidence="3">
    <location>
        <begin position="1"/>
        <end position="125"/>
    </location>
</feature>
<keyword evidence="5" id="KW-1185">Reference proteome</keyword>
<organism evidence="4 5">
    <name type="scientific">Kuraishia capsulata CBS 1993</name>
    <dbReference type="NCBI Taxonomy" id="1382522"/>
    <lineage>
        <taxon>Eukaryota</taxon>
        <taxon>Fungi</taxon>
        <taxon>Dikarya</taxon>
        <taxon>Ascomycota</taxon>
        <taxon>Saccharomycotina</taxon>
        <taxon>Pichiomycetes</taxon>
        <taxon>Pichiales</taxon>
        <taxon>Pichiaceae</taxon>
        <taxon>Kuraishia</taxon>
    </lineage>
</organism>
<accession>W6MUN9</accession>
<dbReference type="InterPro" id="IPR013730">
    <property type="entry name" value="Fyv7/TAP26"/>
</dbReference>
<evidence type="ECO:0000313" key="5">
    <source>
        <dbReference type="Proteomes" id="UP000019384"/>
    </source>
</evidence>
<dbReference type="HOGENOM" id="CLU_105541_0_0_1"/>
<sequence>MARTNQSHGQRPKKIYDRETKSSDIKRSLTHKSNLRKNYFKLLEREGEQLPERDQEQASESKPTLTYQERAKLARERKERKRQDKIETTKRNLQDAKRKRIEREQKKEKLLKAKTKTGQPLMGPRISNLLEKIKKDL</sequence>
<name>W6MUN9_9ASCO</name>
<feature type="compositionally biased region" description="Polar residues" evidence="3">
    <location>
        <begin position="58"/>
        <end position="67"/>
    </location>
</feature>
<feature type="compositionally biased region" description="Basic and acidic residues" evidence="3">
    <location>
        <begin position="14"/>
        <end position="27"/>
    </location>
</feature>
<feature type="compositionally biased region" description="Basic and acidic residues" evidence="3">
    <location>
        <begin position="69"/>
        <end position="111"/>
    </location>
</feature>
<feature type="compositionally biased region" description="Basic residues" evidence="3">
    <location>
        <begin position="28"/>
        <end position="39"/>
    </location>
</feature>
<reference evidence="4" key="2">
    <citation type="submission" date="2014-02" db="EMBL/GenBank/DDBJ databases">
        <title>Complete DNA sequence of /Kuraishia capsulata/ illustrates novel genomic features among budding yeasts (/Saccharomycotina/).</title>
        <authorList>
            <person name="Morales L."/>
            <person name="Noel B."/>
            <person name="Porcel B."/>
            <person name="Marcet-Houben M."/>
            <person name="Hullo M-F."/>
            <person name="Sacerdot C."/>
            <person name="Tekaia F."/>
            <person name="Leh-Louis V."/>
            <person name="Despons L."/>
            <person name="Khanna V."/>
            <person name="Aury J-M."/>
            <person name="Barbe V."/>
            <person name="Couloux A."/>
            <person name="Labadie K."/>
            <person name="Pelletier E."/>
            <person name="Souciet J-L."/>
            <person name="Boekhout T."/>
            <person name="Gabaldon T."/>
            <person name="Wincker P."/>
            <person name="Dujon B."/>
        </authorList>
    </citation>
    <scope>NUCLEOTIDE SEQUENCE</scope>
    <source>
        <strain evidence="4">CBS 1993</strain>
    </source>
</reference>
<dbReference type="STRING" id="1382522.W6MUN9"/>
<evidence type="ECO:0000256" key="2">
    <source>
        <dbReference type="ARBA" id="ARBA00018780"/>
    </source>
</evidence>
<proteinExistence type="inferred from homology"/>
<dbReference type="OrthoDB" id="2135053at2759"/>
<dbReference type="GeneID" id="34519194"/>
<reference evidence="4" key="1">
    <citation type="submission" date="2013-12" db="EMBL/GenBank/DDBJ databases">
        <authorList>
            <person name="Genoscope - CEA"/>
        </authorList>
    </citation>
    <scope>NUCLEOTIDE SEQUENCE</scope>
    <source>
        <strain evidence="4">CBS 1993</strain>
    </source>
</reference>